<evidence type="ECO:0000313" key="2">
    <source>
        <dbReference type="Proteomes" id="UP000278006"/>
    </source>
</evidence>
<comment type="caution">
    <text evidence="1">The sequence shown here is derived from an EMBL/GenBank/DDBJ whole genome shotgun (WGS) entry which is preliminary data.</text>
</comment>
<protein>
    <recommendedName>
        <fullName evidence="3">Cysteine-rich CWC family protein</fullName>
    </recommendedName>
</protein>
<sequence length="78" mass="7929">MTASGAGQCPLCGQPNQCAVAAGLAPAQCWCMQAHIAPVALARARQLRAPGAPARQCICPACGACTEAPDPHRQSCDQ</sequence>
<dbReference type="Proteomes" id="UP000278006">
    <property type="component" value="Unassembled WGS sequence"/>
</dbReference>
<dbReference type="Pfam" id="PF14375">
    <property type="entry name" value="Cys_rich_CWC"/>
    <property type="match status" value="1"/>
</dbReference>
<reference evidence="1 2" key="1">
    <citation type="submission" date="2018-10" db="EMBL/GenBank/DDBJ databases">
        <title>Draft genome of Cortibacter populi DSM10536.</title>
        <authorList>
            <person name="Bernier A.-M."/>
            <person name="Bernard K."/>
        </authorList>
    </citation>
    <scope>NUCLEOTIDE SEQUENCE [LARGE SCALE GENOMIC DNA]</scope>
    <source>
        <strain evidence="1 2">DSM 105136</strain>
    </source>
</reference>
<gene>
    <name evidence="1" type="ORF">D8I35_08030</name>
</gene>
<evidence type="ECO:0000313" key="1">
    <source>
        <dbReference type="EMBL" id="RMX06467.1"/>
    </source>
</evidence>
<dbReference type="AlphaFoldDB" id="A0A3M6QTW1"/>
<dbReference type="RefSeq" id="WP_122227800.1">
    <property type="nucleotide sequence ID" value="NZ_RDQO01000002.1"/>
</dbReference>
<accession>A0A3M6QTW1</accession>
<name>A0A3M6QTW1_9BURK</name>
<proteinExistence type="predicted"/>
<dbReference type="OrthoDB" id="8912324at2"/>
<dbReference type="EMBL" id="RDQO01000002">
    <property type="protein sequence ID" value="RMX06467.1"/>
    <property type="molecule type" value="Genomic_DNA"/>
</dbReference>
<evidence type="ECO:0008006" key="3">
    <source>
        <dbReference type="Google" id="ProtNLM"/>
    </source>
</evidence>
<keyword evidence="2" id="KW-1185">Reference proteome</keyword>
<dbReference type="InterPro" id="IPR032720">
    <property type="entry name" value="Cys_rich_CWC"/>
</dbReference>
<organism evidence="1 2">
    <name type="scientific">Corticibacter populi</name>
    <dbReference type="NCBI Taxonomy" id="1550736"/>
    <lineage>
        <taxon>Bacteria</taxon>
        <taxon>Pseudomonadati</taxon>
        <taxon>Pseudomonadota</taxon>
        <taxon>Betaproteobacteria</taxon>
        <taxon>Burkholderiales</taxon>
        <taxon>Comamonadaceae</taxon>
        <taxon>Corticibacter</taxon>
    </lineage>
</organism>